<protein>
    <submittedName>
        <fullName evidence="1">Uncharacterized protein</fullName>
    </submittedName>
</protein>
<organism evidence="1 2">
    <name type="scientific">Caligus rogercresseyi</name>
    <name type="common">Sea louse</name>
    <dbReference type="NCBI Taxonomy" id="217165"/>
    <lineage>
        <taxon>Eukaryota</taxon>
        <taxon>Metazoa</taxon>
        <taxon>Ecdysozoa</taxon>
        <taxon>Arthropoda</taxon>
        <taxon>Crustacea</taxon>
        <taxon>Multicrustacea</taxon>
        <taxon>Hexanauplia</taxon>
        <taxon>Copepoda</taxon>
        <taxon>Siphonostomatoida</taxon>
        <taxon>Caligidae</taxon>
        <taxon>Caligus</taxon>
    </lineage>
</organism>
<gene>
    <name evidence="1" type="ORF">FKW44_014826</name>
</gene>
<dbReference type="Proteomes" id="UP000595437">
    <property type="component" value="Chromosome 10"/>
</dbReference>
<evidence type="ECO:0000313" key="2">
    <source>
        <dbReference type="Proteomes" id="UP000595437"/>
    </source>
</evidence>
<evidence type="ECO:0000313" key="1">
    <source>
        <dbReference type="EMBL" id="QQP40691.1"/>
    </source>
</evidence>
<dbReference type="EMBL" id="CP045899">
    <property type="protein sequence ID" value="QQP40691.1"/>
    <property type="molecule type" value="Genomic_DNA"/>
</dbReference>
<name>A0A7T8K064_CALRO</name>
<reference evidence="2" key="1">
    <citation type="submission" date="2021-01" db="EMBL/GenBank/DDBJ databases">
        <title>Caligus Genome Assembly.</title>
        <authorList>
            <person name="Gallardo-Escarate C."/>
        </authorList>
    </citation>
    <scope>NUCLEOTIDE SEQUENCE [LARGE SCALE GENOMIC DNA]</scope>
</reference>
<sequence length="81" mass="9150">IRSMVAEKLSTAQPLDQSALRAIQMSSSARYSALTIRIPDLSGTARSYAGNTLRFYSNGSKVSLRFLRRLLRLYKGFHRVK</sequence>
<keyword evidence="2" id="KW-1185">Reference proteome</keyword>
<feature type="non-terminal residue" evidence="1">
    <location>
        <position position="1"/>
    </location>
</feature>
<dbReference type="AlphaFoldDB" id="A0A7T8K064"/>
<accession>A0A7T8K064</accession>
<proteinExistence type="predicted"/>